<evidence type="ECO:0008006" key="4">
    <source>
        <dbReference type="Google" id="ProtNLM"/>
    </source>
</evidence>
<organism evidence="2 3">
    <name type="scientific">Streptomyces zingiberis</name>
    <dbReference type="NCBI Taxonomy" id="2053010"/>
    <lineage>
        <taxon>Bacteria</taxon>
        <taxon>Bacillati</taxon>
        <taxon>Actinomycetota</taxon>
        <taxon>Actinomycetes</taxon>
        <taxon>Kitasatosporales</taxon>
        <taxon>Streptomycetaceae</taxon>
        <taxon>Streptomyces</taxon>
    </lineage>
</organism>
<feature type="transmembrane region" description="Helical" evidence="1">
    <location>
        <begin position="68"/>
        <end position="87"/>
    </location>
</feature>
<dbReference type="EMBL" id="JAATEN010000001">
    <property type="protein sequence ID" value="NJP99174.1"/>
    <property type="molecule type" value="Genomic_DNA"/>
</dbReference>
<gene>
    <name evidence="2" type="ORF">HCK00_01010</name>
</gene>
<reference evidence="2 3" key="1">
    <citation type="submission" date="2020-03" db="EMBL/GenBank/DDBJ databases">
        <title>WGS of actinomycetes isolated from Thailand.</title>
        <authorList>
            <person name="Thawai C."/>
        </authorList>
    </citation>
    <scope>NUCLEOTIDE SEQUENCE [LARGE SCALE GENOMIC DNA]</scope>
    <source>
        <strain evidence="2 3">PLAI 1-29</strain>
    </source>
</reference>
<feature type="transmembrane region" description="Helical" evidence="1">
    <location>
        <begin position="173"/>
        <end position="194"/>
    </location>
</feature>
<sequence>MSGFSARAGSGLRLVRAAVFAAACVVLSGTGHAFASHGGVPLWASAAGFAAVFGCAAGLAGRERSLPGIAVALGTAQIALHVLFGWAQRAASAPVVTPPSGRAATGADPVVALAGRLLCGEGPEPLSVAEARRVVTAAGIDPASHTAAHAAATPAPAPPGAGAGLHDTVPATLFPSTAMLLAHLLAAVVLGLLLRRGEAALFRLVRLSARGLAEGVSVRSLRAALRLARVLLAGACGAPRPRNPRRSALSRERVGPHTLHLAHSVSRRGPPEFALAA</sequence>
<keyword evidence="1" id="KW-0812">Transmembrane</keyword>
<keyword evidence="3" id="KW-1185">Reference proteome</keyword>
<dbReference type="RefSeq" id="WP_168099785.1">
    <property type="nucleotide sequence ID" value="NZ_JAATEN010000001.1"/>
</dbReference>
<feature type="transmembrane region" description="Helical" evidence="1">
    <location>
        <begin position="43"/>
        <end position="61"/>
    </location>
</feature>
<name>A0ABX1BN57_9ACTN</name>
<evidence type="ECO:0000313" key="3">
    <source>
        <dbReference type="Proteomes" id="UP000695264"/>
    </source>
</evidence>
<keyword evidence="1" id="KW-0472">Membrane</keyword>
<accession>A0ABX1BN57</accession>
<proteinExistence type="predicted"/>
<evidence type="ECO:0000256" key="1">
    <source>
        <dbReference type="SAM" id="Phobius"/>
    </source>
</evidence>
<comment type="caution">
    <text evidence="2">The sequence shown here is derived from an EMBL/GenBank/DDBJ whole genome shotgun (WGS) entry which is preliminary data.</text>
</comment>
<keyword evidence="1" id="KW-1133">Transmembrane helix</keyword>
<evidence type="ECO:0000313" key="2">
    <source>
        <dbReference type="EMBL" id="NJP99174.1"/>
    </source>
</evidence>
<dbReference type="Proteomes" id="UP000695264">
    <property type="component" value="Unassembled WGS sequence"/>
</dbReference>
<protein>
    <recommendedName>
        <fullName evidence="4">Integral membrane protein</fullName>
    </recommendedName>
</protein>